<evidence type="ECO:0000256" key="3">
    <source>
        <dbReference type="ARBA" id="ARBA00022617"/>
    </source>
</evidence>
<geneLocation type="plasmid" evidence="9">
    <name>pFiD188</name>
</geneLocation>
<dbReference type="EMBL" id="JN093097">
    <property type="protein sequence ID" value="AET25213.1"/>
    <property type="molecule type" value="Genomic_DNA"/>
</dbReference>
<evidence type="ECO:0000256" key="7">
    <source>
        <dbReference type="ARBA" id="ARBA00023033"/>
    </source>
</evidence>
<evidence type="ECO:0000256" key="1">
    <source>
        <dbReference type="ARBA" id="ARBA00001971"/>
    </source>
</evidence>
<dbReference type="InterPro" id="IPR002397">
    <property type="entry name" value="Cyt_P450_B"/>
</dbReference>
<keyword evidence="3 8" id="KW-0349">Heme</keyword>
<dbReference type="GO" id="GO:0005506">
    <property type="term" value="F:iron ion binding"/>
    <property type="evidence" value="ECO:0007669"/>
    <property type="project" value="InterPro"/>
</dbReference>
<reference evidence="9" key="2">
    <citation type="journal article" date="2010" name="Mol. Plant Microbe Interact.">
        <title>Rhodococcus fascians impacts plant development through the dynamic fas-mediated production of a cytokinin mix.</title>
        <authorList>
            <person name="Pertry I."/>
            <person name="Vaclavikova K."/>
            <person name="Gemrotova M."/>
            <person name="Spichal L."/>
            <person name="Galuszka P."/>
            <person name="Depuydt S."/>
            <person name="Temmerman W."/>
            <person name="Stes E."/>
            <person name="De Keyser A."/>
            <person name="Riefler M."/>
            <person name="Biondi S."/>
            <person name="Novak O."/>
            <person name="Schmulling T."/>
            <person name="Strnad M."/>
            <person name="Tarkowski P."/>
            <person name="Holsters M."/>
            <person name="Vereecke D."/>
        </authorList>
    </citation>
    <scope>NUCLEOTIDE SEQUENCE</scope>
    <source>
        <strain evidence="9">D188</strain>
        <plasmid evidence="9">pFiD188</plasmid>
    </source>
</reference>
<keyword evidence="6 8" id="KW-0408">Iron</keyword>
<reference evidence="9" key="3">
    <citation type="journal article" date="2011" name="Annu. Rev. Phytopathol.">
        <title>A successful bacterial coup d'etat: how Rhodococcus fascians redirects plant development.</title>
        <authorList>
            <person name="Stes E."/>
            <person name="Vandeputte O.M."/>
            <person name="El Jaziri M."/>
            <person name="Holsters M."/>
            <person name="Vereecke D."/>
        </authorList>
    </citation>
    <scope>NUCLEOTIDE SEQUENCE</scope>
    <source>
        <strain evidence="9">D188</strain>
        <plasmid evidence="9">pFiD188</plasmid>
    </source>
</reference>
<dbReference type="Gene3D" id="1.10.630.10">
    <property type="entry name" value="Cytochrome P450"/>
    <property type="match status" value="1"/>
</dbReference>
<dbReference type="GO" id="GO:0004497">
    <property type="term" value="F:monooxygenase activity"/>
    <property type="evidence" value="ECO:0007669"/>
    <property type="project" value="UniProtKB-KW"/>
</dbReference>
<dbReference type="InterPro" id="IPR017972">
    <property type="entry name" value="Cyt_P450_CS"/>
</dbReference>
<keyword evidence="9" id="KW-0614">Plasmid</keyword>
<dbReference type="InterPro" id="IPR036396">
    <property type="entry name" value="Cyt_P450_sf"/>
</dbReference>
<organism evidence="9">
    <name type="scientific">Rhodococcoides fascians D188</name>
    <dbReference type="NCBI Taxonomy" id="1051973"/>
    <lineage>
        <taxon>Bacteria</taxon>
        <taxon>Bacillati</taxon>
        <taxon>Actinomycetota</taxon>
        <taxon>Actinomycetes</taxon>
        <taxon>Mycobacteriales</taxon>
        <taxon>Nocardiaceae</taxon>
        <taxon>Rhodococcoides</taxon>
    </lineage>
</organism>
<dbReference type="Pfam" id="PF00067">
    <property type="entry name" value="p450"/>
    <property type="match status" value="1"/>
</dbReference>
<reference evidence="9" key="4">
    <citation type="submission" date="2011-06" db="EMBL/GenBank/DDBJ databases">
        <authorList>
            <person name="Vereecke D.M."/>
        </authorList>
    </citation>
    <scope>NUCLEOTIDE SEQUENCE</scope>
    <source>
        <strain evidence="9">D188</strain>
        <plasmid evidence="9">pFiD188</plasmid>
    </source>
</reference>
<gene>
    <name evidence="9" type="ORF">pFi_077</name>
</gene>
<dbReference type="GO" id="GO:0020037">
    <property type="term" value="F:heme binding"/>
    <property type="evidence" value="ECO:0007669"/>
    <property type="project" value="InterPro"/>
</dbReference>
<dbReference type="PATRIC" id="fig|1051973.4.peg.4986"/>
<dbReference type="PROSITE" id="PS00086">
    <property type="entry name" value="CYTOCHROME_P450"/>
    <property type="match status" value="1"/>
</dbReference>
<dbReference type="FunFam" id="1.10.630.10:FF:000018">
    <property type="entry name" value="Cytochrome P450 monooxygenase"/>
    <property type="match status" value="1"/>
</dbReference>
<dbReference type="InterPro" id="IPR001128">
    <property type="entry name" value="Cyt_P450"/>
</dbReference>
<dbReference type="KEGG" id="rfa:A3L23_04942"/>
<evidence type="ECO:0000256" key="5">
    <source>
        <dbReference type="ARBA" id="ARBA00023002"/>
    </source>
</evidence>
<dbReference type="PRINTS" id="PR00385">
    <property type="entry name" value="P450"/>
</dbReference>
<keyword evidence="5 8" id="KW-0560">Oxidoreductase</keyword>
<dbReference type="PRINTS" id="PR00359">
    <property type="entry name" value="BP450"/>
</dbReference>
<evidence type="ECO:0000256" key="6">
    <source>
        <dbReference type="ARBA" id="ARBA00023004"/>
    </source>
</evidence>
<dbReference type="CDD" id="cd11030">
    <property type="entry name" value="CYP105-like"/>
    <property type="match status" value="1"/>
</dbReference>
<comment type="cofactor">
    <cofactor evidence="1">
        <name>heme</name>
        <dbReference type="ChEBI" id="CHEBI:30413"/>
    </cofactor>
</comment>
<name>G8JYU2_RHOFA</name>
<dbReference type="AlphaFoldDB" id="G8JYU2"/>
<reference evidence="9" key="5">
    <citation type="journal article" date="2012" name="Mol. Plant Microbe Interact.">
        <title>pFiD188, the linear virulence plasmid of Rhodococcus fascians D188.</title>
        <authorList>
            <person name="Francis I."/>
            <person name="De Keyser A."/>
            <person name="De Backer P."/>
            <person name="Simon-Mateo C."/>
            <person name="Kalkus J."/>
            <person name="Pertry I."/>
            <person name="Ardiles-Diaz W."/>
            <person name="De Rycke R."/>
            <person name="Vandeputte O.M."/>
            <person name="El Jaziri M."/>
            <person name="Holsters M."/>
            <person name="Vereecke D."/>
        </authorList>
    </citation>
    <scope>NUCLEOTIDE SEQUENCE</scope>
    <source>
        <strain evidence="9">D188</strain>
        <plasmid evidence="9">pFiD188</plasmid>
    </source>
</reference>
<dbReference type="PANTHER" id="PTHR46696">
    <property type="entry name" value="P450, PUTATIVE (EUROFUNG)-RELATED"/>
    <property type="match status" value="1"/>
</dbReference>
<dbReference type="GO" id="GO:0016705">
    <property type="term" value="F:oxidoreductase activity, acting on paired donors, with incorporation or reduction of molecular oxygen"/>
    <property type="evidence" value="ECO:0007669"/>
    <property type="project" value="InterPro"/>
</dbReference>
<dbReference type="SUPFAM" id="SSF48264">
    <property type="entry name" value="Cytochrome P450"/>
    <property type="match status" value="1"/>
</dbReference>
<dbReference type="PANTHER" id="PTHR46696:SF1">
    <property type="entry name" value="CYTOCHROME P450 YJIB-RELATED"/>
    <property type="match status" value="1"/>
</dbReference>
<sequence length="399" mass="43596">MAGTADLPLEMRRNGLNPTEELAQVRDRDGVIPVGELYGAPAFLVCRYEDVRRIFADSNRFSNAHTPMFAIPSGGDVIEDELAAMRAGNLIGLDPPDHTRLRHILAAEFSVHRLSRLQPRIAEIVDSALDGLEQAGQPADLMDRYALPVSLLVLCELLGVPYADRDELRDRTARLLDLSASAEQRAVAQREDRRYMATLVTRAQEQPGDDLLGILARKIGDNLSTDELISIISLIMLGGHETTASMIGLSVLALLHHPEQAAMMIEDPNCVNSGIEELLRWLSVAHSQPPRMAVTEVQIAGVTIPAGSFVIPSLLAANRDSNLTDRPDDLDITRGVAGHLAFGHGVHFCLGHSLARMTLRTAVPAVLRRFPDLALSPSHDVRLRSASIVLGLEELQLTW</sequence>
<protein>
    <submittedName>
        <fullName evidence="9">Putative cytochrome P450 monooxygenase</fullName>
    </submittedName>
</protein>
<evidence type="ECO:0000256" key="4">
    <source>
        <dbReference type="ARBA" id="ARBA00022723"/>
    </source>
</evidence>
<reference evidence="9" key="1">
    <citation type="journal article" date="2009" name="Proc. Natl. Acad. Sci. U.S.A.">
        <title>Identification of Rhodococcus fascians cytokinins and their modus operandi to reshape the plant.</title>
        <authorList>
            <person name="Pertry I."/>
            <person name="Vaclavikova K."/>
            <person name="Depuydt S."/>
            <person name="Galuszka P."/>
            <person name="Spichal L."/>
            <person name="Temmerman W."/>
            <person name="Stes E."/>
            <person name="Schmulling T."/>
            <person name="Kakimoto T."/>
            <person name="Van Montagu M.C."/>
            <person name="Strnad M."/>
            <person name="Holsters M."/>
            <person name="Tarkowski P."/>
            <person name="Vereecke D."/>
        </authorList>
    </citation>
    <scope>NUCLEOTIDE SEQUENCE</scope>
    <source>
        <strain evidence="9">D188</strain>
        <plasmid evidence="9">pFiD188</plasmid>
    </source>
</reference>
<accession>G8JYU2</accession>
<keyword evidence="4 8" id="KW-0479">Metal-binding</keyword>
<comment type="similarity">
    <text evidence="2 8">Belongs to the cytochrome P450 family.</text>
</comment>
<evidence type="ECO:0000313" key="9">
    <source>
        <dbReference type="EMBL" id="AET25213.1"/>
    </source>
</evidence>
<dbReference type="SMR" id="G8JYU2"/>
<dbReference type="RefSeq" id="WP_015586131.1">
    <property type="nucleotide sequence ID" value="NC_021080.1"/>
</dbReference>
<proteinExistence type="inferred from homology"/>
<evidence type="ECO:0000256" key="8">
    <source>
        <dbReference type="RuleBase" id="RU000461"/>
    </source>
</evidence>
<keyword evidence="7 8" id="KW-0503">Monooxygenase</keyword>
<evidence type="ECO:0000256" key="2">
    <source>
        <dbReference type="ARBA" id="ARBA00010617"/>
    </source>
</evidence>